<dbReference type="RefSeq" id="WP_345738986.1">
    <property type="nucleotide sequence ID" value="NZ_BAABIA010000016.1"/>
</dbReference>
<name>A0ABP9PR04_9BACT</name>
<proteinExistence type="predicted"/>
<organism evidence="1 2">
    <name type="scientific">Prosthecobacter algae</name>
    <dbReference type="NCBI Taxonomy" id="1144682"/>
    <lineage>
        <taxon>Bacteria</taxon>
        <taxon>Pseudomonadati</taxon>
        <taxon>Verrucomicrobiota</taxon>
        <taxon>Verrucomicrobiia</taxon>
        <taxon>Verrucomicrobiales</taxon>
        <taxon>Verrucomicrobiaceae</taxon>
        <taxon>Prosthecobacter</taxon>
    </lineage>
</organism>
<dbReference type="EMBL" id="BAABIA010000016">
    <property type="protein sequence ID" value="GAA5149908.1"/>
    <property type="molecule type" value="Genomic_DNA"/>
</dbReference>
<reference evidence="2" key="1">
    <citation type="journal article" date="2019" name="Int. J. Syst. Evol. Microbiol.">
        <title>The Global Catalogue of Microorganisms (GCM) 10K type strain sequencing project: providing services to taxonomists for standard genome sequencing and annotation.</title>
        <authorList>
            <consortium name="The Broad Institute Genomics Platform"/>
            <consortium name="The Broad Institute Genome Sequencing Center for Infectious Disease"/>
            <person name="Wu L."/>
            <person name="Ma J."/>
        </authorList>
    </citation>
    <scope>NUCLEOTIDE SEQUENCE [LARGE SCALE GENOMIC DNA]</scope>
    <source>
        <strain evidence="2">JCM 18053</strain>
    </source>
</reference>
<evidence type="ECO:0000313" key="1">
    <source>
        <dbReference type="EMBL" id="GAA5149908.1"/>
    </source>
</evidence>
<comment type="caution">
    <text evidence="1">The sequence shown here is derived from an EMBL/GenBank/DDBJ whole genome shotgun (WGS) entry which is preliminary data.</text>
</comment>
<dbReference type="Proteomes" id="UP001499852">
    <property type="component" value="Unassembled WGS sequence"/>
</dbReference>
<accession>A0ABP9PR04</accession>
<gene>
    <name evidence="1" type="ORF">GCM10023213_48210</name>
</gene>
<keyword evidence="2" id="KW-1185">Reference proteome</keyword>
<protein>
    <submittedName>
        <fullName evidence="1">Uncharacterized protein</fullName>
    </submittedName>
</protein>
<sequence length="210" mass="23677">MTWQHLQQLRATAQSSIRQHLGEAQPQGGQGAIVQGGSIALLPDRREPGQPRTAPWTLAIFATIDYEWPGVDSDGRAYSRSGSYPVDVAAWMPRQFPILRRSYLLESSQFFELTPDEETGAWHKRVSTVKFEARALPGDRGPHGQYDYADSYYRIPVEITVGHVVATLGSPPDIVKTHKLTLRRNGATYTPKPVQMDEFYELRVLDVKRI</sequence>
<evidence type="ECO:0000313" key="2">
    <source>
        <dbReference type="Proteomes" id="UP001499852"/>
    </source>
</evidence>